<dbReference type="Gene3D" id="3.40.50.2000">
    <property type="entry name" value="Glycogen Phosphorylase B"/>
    <property type="match status" value="2"/>
</dbReference>
<dbReference type="InterPro" id="IPR001296">
    <property type="entry name" value="Glyco_trans_1"/>
</dbReference>
<evidence type="ECO:0000259" key="2">
    <source>
        <dbReference type="Pfam" id="PF13439"/>
    </source>
</evidence>
<evidence type="ECO:0000259" key="1">
    <source>
        <dbReference type="Pfam" id="PF00534"/>
    </source>
</evidence>
<dbReference type="AlphaFoldDB" id="A0AAW7XCZ4"/>
<feature type="domain" description="Glycosyl transferase family 1" evidence="1">
    <location>
        <begin position="181"/>
        <end position="346"/>
    </location>
</feature>
<feature type="domain" description="Glycosyltransferase subfamily 4-like N-terminal" evidence="2">
    <location>
        <begin position="16"/>
        <end position="172"/>
    </location>
</feature>
<comment type="caution">
    <text evidence="3">The sequence shown here is derived from an EMBL/GenBank/DDBJ whole genome shotgun (WGS) entry which is preliminary data.</text>
</comment>
<evidence type="ECO:0000313" key="3">
    <source>
        <dbReference type="EMBL" id="MDO6424861.1"/>
    </source>
</evidence>
<proteinExistence type="predicted"/>
<gene>
    <name evidence="3" type="ORF">Q4521_20395</name>
</gene>
<dbReference type="PANTHER" id="PTHR12526">
    <property type="entry name" value="GLYCOSYLTRANSFERASE"/>
    <property type="match status" value="1"/>
</dbReference>
<dbReference type="GO" id="GO:1901135">
    <property type="term" value="P:carbohydrate derivative metabolic process"/>
    <property type="evidence" value="ECO:0007669"/>
    <property type="project" value="UniProtKB-ARBA"/>
</dbReference>
<dbReference type="SUPFAM" id="SSF53756">
    <property type="entry name" value="UDP-Glycosyltransferase/glycogen phosphorylase"/>
    <property type="match status" value="1"/>
</dbReference>
<keyword evidence="3" id="KW-0808">Transferase</keyword>
<dbReference type="GO" id="GO:0016757">
    <property type="term" value="F:glycosyltransferase activity"/>
    <property type="evidence" value="ECO:0007669"/>
    <property type="project" value="UniProtKB-KW"/>
</dbReference>
<dbReference type="EMBL" id="JAUOPB010000019">
    <property type="protein sequence ID" value="MDO6424861.1"/>
    <property type="molecule type" value="Genomic_DNA"/>
</dbReference>
<dbReference type="Pfam" id="PF00534">
    <property type="entry name" value="Glycos_transf_1"/>
    <property type="match status" value="1"/>
</dbReference>
<dbReference type="EC" id="2.4.-.-" evidence="3"/>
<keyword evidence="3" id="KW-0328">Glycosyltransferase</keyword>
<dbReference type="Proteomes" id="UP001169760">
    <property type="component" value="Unassembled WGS sequence"/>
</dbReference>
<dbReference type="Pfam" id="PF13439">
    <property type="entry name" value="Glyco_transf_4"/>
    <property type="match status" value="1"/>
</dbReference>
<sequence>MHKKVLQLRCTGQLLGAERVILELGKELPPLGYESVVGVPVEQGMPEPELVCAAKALGYEVVVFPIKGAFDLSALTAVKKYVQDNNIDIVHSHGYREDLYALKCRSLAKLVATNHLWKRTDWKLSLYAKLDAFLLKFFHHIVAVSKPVKIDMLNEGLKDQNITLVQNGIDTTHYAQKHDTAAIKASLGIEQDATVLATLSSLTGEKAIDVAIKAFAALPEQSNKLTLLVIGDGPERDNLQQLAHKLGCEKRVVFAGRRSDISALLSCVDLFVLSSLAEGLPMALLEAMASGCAVIATAVGDVPDVVDTSVGRLIEAGNSQALTNAMSEIVYDSAALKRYGNAAKNRIEQQFSSKAMASGYAAIYNKLLNAN</sequence>
<protein>
    <submittedName>
        <fullName evidence="3">Glycosyltransferase</fullName>
        <ecNumber evidence="3">2.4.-.-</ecNumber>
    </submittedName>
</protein>
<organism evidence="3 4">
    <name type="scientific">Saccharophagus degradans</name>
    <dbReference type="NCBI Taxonomy" id="86304"/>
    <lineage>
        <taxon>Bacteria</taxon>
        <taxon>Pseudomonadati</taxon>
        <taxon>Pseudomonadota</taxon>
        <taxon>Gammaproteobacteria</taxon>
        <taxon>Cellvibrionales</taxon>
        <taxon>Cellvibrionaceae</taxon>
        <taxon>Saccharophagus</taxon>
    </lineage>
</organism>
<dbReference type="InterPro" id="IPR028098">
    <property type="entry name" value="Glyco_trans_4-like_N"/>
</dbReference>
<evidence type="ECO:0000313" key="4">
    <source>
        <dbReference type="Proteomes" id="UP001169760"/>
    </source>
</evidence>
<dbReference type="RefSeq" id="WP_303494101.1">
    <property type="nucleotide sequence ID" value="NZ_JAUOPB010000019.1"/>
</dbReference>
<accession>A0AAW7XCZ4</accession>
<name>A0AAW7XCZ4_9GAMM</name>
<reference evidence="3" key="1">
    <citation type="submission" date="2023-07" db="EMBL/GenBank/DDBJ databases">
        <title>Genome content predicts the carbon catabolic preferences of heterotrophic bacteria.</title>
        <authorList>
            <person name="Gralka M."/>
        </authorList>
    </citation>
    <scope>NUCLEOTIDE SEQUENCE</scope>
    <source>
        <strain evidence="3">I3M17_2</strain>
    </source>
</reference>